<evidence type="ECO:0000259" key="4">
    <source>
        <dbReference type="PROSITE" id="PS50995"/>
    </source>
</evidence>
<dbReference type="InterPro" id="IPR036390">
    <property type="entry name" value="WH_DNA-bd_sf"/>
</dbReference>
<evidence type="ECO:0000256" key="1">
    <source>
        <dbReference type="ARBA" id="ARBA00023015"/>
    </source>
</evidence>
<evidence type="ECO:0000256" key="2">
    <source>
        <dbReference type="ARBA" id="ARBA00023125"/>
    </source>
</evidence>
<protein>
    <submittedName>
        <fullName evidence="5">MarR family transcriptional regulator</fullName>
    </submittedName>
</protein>
<gene>
    <name evidence="5" type="ORF">O1G21_09970</name>
</gene>
<keyword evidence="3" id="KW-0804">Transcription</keyword>
<evidence type="ECO:0000256" key="3">
    <source>
        <dbReference type="ARBA" id="ARBA00023163"/>
    </source>
</evidence>
<keyword evidence="6" id="KW-1185">Reference proteome</keyword>
<feature type="domain" description="HTH marR-type" evidence="4">
    <location>
        <begin position="17"/>
        <end position="149"/>
    </location>
</feature>
<dbReference type="InterPro" id="IPR036388">
    <property type="entry name" value="WH-like_DNA-bd_sf"/>
</dbReference>
<reference evidence="6" key="1">
    <citation type="submission" date="2022-12" db="EMBL/GenBank/DDBJ databases">
        <authorList>
            <person name="Mo P."/>
        </authorList>
    </citation>
    <scope>NUCLEOTIDE SEQUENCE [LARGE SCALE GENOMIC DNA]</scope>
    <source>
        <strain evidence="6">HUAS 3-15</strain>
    </source>
</reference>
<sequence length="155" mass="17100">MTDNSSNQPASARLDFHDRLGHAIKRAEQALIGEKSRVLRTVDLTVPQYVTLLCLQRSSGMSGAQLARECMVTPQTMTTILTNLENKGLITRETSSVHQKVLVAKLTRTGRALAKKADALARGVEQRLADAFDESEQAQLRELLERSVAALRKTD</sequence>
<dbReference type="SUPFAM" id="SSF46785">
    <property type="entry name" value="Winged helix' DNA-binding domain"/>
    <property type="match status" value="1"/>
</dbReference>
<evidence type="ECO:0000313" key="5">
    <source>
        <dbReference type="EMBL" id="WBP86134.1"/>
    </source>
</evidence>
<dbReference type="PANTHER" id="PTHR42756">
    <property type="entry name" value="TRANSCRIPTIONAL REGULATOR, MARR"/>
    <property type="match status" value="1"/>
</dbReference>
<dbReference type="EMBL" id="CP115450">
    <property type="protein sequence ID" value="WBP86134.1"/>
    <property type="molecule type" value="Genomic_DNA"/>
</dbReference>
<keyword evidence="2" id="KW-0238">DNA-binding</keyword>
<dbReference type="Gene3D" id="1.10.10.10">
    <property type="entry name" value="Winged helix-like DNA-binding domain superfamily/Winged helix DNA-binding domain"/>
    <property type="match status" value="1"/>
</dbReference>
<dbReference type="PANTHER" id="PTHR42756:SF1">
    <property type="entry name" value="TRANSCRIPTIONAL REPRESSOR OF EMRAB OPERON"/>
    <property type="match status" value="1"/>
</dbReference>
<organism evidence="5 6">
    <name type="scientific">Kitasatospora cathayae</name>
    <dbReference type="NCBI Taxonomy" id="3004092"/>
    <lineage>
        <taxon>Bacteria</taxon>
        <taxon>Bacillati</taxon>
        <taxon>Actinomycetota</taxon>
        <taxon>Actinomycetes</taxon>
        <taxon>Kitasatosporales</taxon>
        <taxon>Streptomycetaceae</taxon>
        <taxon>Kitasatospora</taxon>
    </lineage>
</organism>
<dbReference type="SMART" id="SM00347">
    <property type="entry name" value="HTH_MARR"/>
    <property type="match status" value="1"/>
</dbReference>
<dbReference type="Proteomes" id="UP001212821">
    <property type="component" value="Chromosome"/>
</dbReference>
<dbReference type="RefSeq" id="WP_270142577.1">
    <property type="nucleotide sequence ID" value="NZ_CP115450.1"/>
</dbReference>
<keyword evidence="1" id="KW-0805">Transcription regulation</keyword>
<name>A0ABY7Q0I1_9ACTN</name>
<dbReference type="Pfam" id="PF01047">
    <property type="entry name" value="MarR"/>
    <property type="match status" value="1"/>
</dbReference>
<dbReference type="InterPro" id="IPR000835">
    <property type="entry name" value="HTH_MarR-typ"/>
</dbReference>
<evidence type="ECO:0000313" key="6">
    <source>
        <dbReference type="Proteomes" id="UP001212821"/>
    </source>
</evidence>
<accession>A0ABY7Q0I1</accession>
<proteinExistence type="predicted"/>
<dbReference type="PROSITE" id="PS50995">
    <property type="entry name" value="HTH_MARR_2"/>
    <property type="match status" value="1"/>
</dbReference>